<sequence length="208" mass="22269">MLSRTSVIDADAAPAPGVTMTVEPPGSADRPAVEAFIAGVYDRRFGARVPRFAPWLVALRQSGSGRILAAAGFRGAGHEPLFLEQYLPGPIERVLLPHTVRVLPRRSIVEVGHLAAAEAGMGRQLIAPLGALLARRGYGWAVSTLTQELRRLLLRMGVAPLTLALADAAALGEAAGQWGSYYEHRPVVVAGHLPQVLRHLQAREGWCP</sequence>
<dbReference type="Proteomes" id="UP000613011">
    <property type="component" value="Unassembled WGS sequence"/>
</dbReference>
<keyword evidence="2" id="KW-1185">Reference proteome</keyword>
<accession>A0A937D1G1</accession>
<name>A0A937D1G1_9BURK</name>
<dbReference type="InterPro" id="IPR022050">
    <property type="entry name" value="T_hemolysin"/>
</dbReference>
<proteinExistence type="predicted"/>
<dbReference type="AlphaFoldDB" id="A0A937D1G1"/>
<reference evidence="1" key="1">
    <citation type="submission" date="2021-01" db="EMBL/GenBank/DDBJ databases">
        <title>Ramlibacter sp. strain AW1 16S ribosomal RNA gene Genome sequencing and assembly.</title>
        <authorList>
            <person name="Kang M."/>
        </authorList>
    </citation>
    <scope>NUCLEOTIDE SEQUENCE</scope>
    <source>
        <strain evidence="1">AW1</strain>
    </source>
</reference>
<dbReference type="EMBL" id="JAEQNA010000001">
    <property type="protein sequence ID" value="MBL0418745.1"/>
    <property type="molecule type" value="Genomic_DNA"/>
</dbReference>
<organism evidence="1 2">
    <name type="scientific">Ramlibacter aurantiacus</name>
    <dbReference type="NCBI Taxonomy" id="2801330"/>
    <lineage>
        <taxon>Bacteria</taxon>
        <taxon>Pseudomonadati</taxon>
        <taxon>Pseudomonadota</taxon>
        <taxon>Betaproteobacteria</taxon>
        <taxon>Burkholderiales</taxon>
        <taxon>Comamonadaceae</taxon>
        <taxon>Ramlibacter</taxon>
    </lineage>
</organism>
<dbReference type="Pfam" id="PF12261">
    <property type="entry name" value="T_hemolysin"/>
    <property type="match status" value="1"/>
</dbReference>
<protein>
    <submittedName>
        <fullName evidence="1">Thermostable hemolysin</fullName>
    </submittedName>
</protein>
<gene>
    <name evidence="1" type="ORF">JI739_00160</name>
</gene>
<comment type="caution">
    <text evidence="1">The sequence shown here is derived from an EMBL/GenBank/DDBJ whole genome shotgun (WGS) entry which is preliminary data.</text>
</comment>
<dbReference type="RefSeq" id="WP_201681832.1">
    <property type="nucleotide sequence ID" value="NZ_JAEQNA010000001.1"/>
</dbReference>
<evidence type="ECO:0000313" key="2">
    <source>
        <dbReference type="Proteomes" id="UP000613011"/>
    </source>
</evidence>
<evidence type="ECO:0000313" key="1">
    <source>
        <dbReference type="EMBL" id="MBL0418745.1"/>
    </source>
</evidence>